<gene>
    <name evidence="1" type="ORF">SAMN04488096_11038</name>
</gene>
<dbReference type="EMBL" id="FQYY01000010">
    <property type="protein sequence ID" value="SHJ19451.1"/>
    <property type="molecule type" value="Genomic_DNA"/>
</dbReference>
<protein>
    <submittedName>
        <fullName evidence="1">Uncharacterized protein</fullName>
    </submittedName>
</protein>
<evidence type="ECO:0000313" key="2">
    <source>
        <dbReference type="Proteomes" id="UP000184225"/>
    </source>
</evidence>
<accession>A0A1M6HB59</accession>
<dbReference type="GO" id="GO:0033104">
    <property type="term" value="C:type VI protein secretion system complex"/>
    <property type="evidence" value="ECO:0007669"/>
    <property type="project" value="InterPro"/>
</dbReference>
<sequence length="130" mass="15004">MQDSNVVSKIELIIRKDNNAEKKVVLSQCDYNFNKDFYSEEKNPIDINFSGTTKMMNDSLFIEWLANTEAEWSGSAKVFHRDQEEASISLEFDKSFVVSFSQSFSEYNSHNDAYFTVILKGVSFNNIKLN</sequence>
<keyword evidence="2" id="KW-1185">Reference proteome</keyword>
<dbReference type="RefSeq" id="WP_073153374.1">
    <property type="nucleotide sequence ID" value="NZ_FQYY01000010.1"/>
</dbReference>
<dbReference type="InterPro" id="IPR041408">
    <property type="entry name" value="Hcp_Tssd"/>
</dbReference>
<dbReference type="STRING" id="579105.SAMN04488096_11038"/>
<dbReference type="AlphaFoldDB" id="A0A1M6HB59"/>
<evidence type="ECO:0000313" key="1">
    <source>
        <dbReference type="EMBL" id="SHJ19451.1"/>
    </source>
</evidence>
<organism evidence="1 2">
    <name type="scientific">Mesonia phycicola</name>
    <dbReference type="NCBI Taxonomy" id="579105"/>
    <lineage>
        <taxon>Bacteria</taxon>
        <taxon>Pseudomonadati</taxon>
        <taxon>Bacteroidota</taxon>
        <taxon>Flavobacteriia</taxon>
        <taxon>Flavobacteriales</taxon>
        <taxon>Flavobacteriaceae</taxon>
        <taxon>Mesonia</taxon>
    </lineage>
</organism>
<dbReference type="Pfam" id="PF17642">
    <property type="entry name" value="TssD"/>
    <property type="match status" value="1"/>
</dbReference>
<proteinExistence type="predicted"/>
<reference evidence="1 2" key="1">
    <citation type="submission" date="2016-11" db="EMBL/GenBank/DDBJ databases">
        <authorList>
            <person name="Jaros S."/>
            <person name="Januszkiewicz K."/>
            <person name="Wedrychowicz H."/>
        </authorList>
    </citation>
    <scope>NUCLEOTIDE SEQUENCE [LARGE SCALE GENOMIC DNA]</scope>
    <source>
        <strain evidence="1 2">DSM 21425</strain>
    </source>
</reference>
<dbReference type="OrthoDB" id="1432846at2"/>
<name>A0A1M6HB59_9FLAO</name>
<dbReference type="Proteomes" id="UP000184225">
    <property type="component" value="Unassembled WGS sequence"/>
</dbReference>